<dbReference type="InterPro" id="IPR012340">
    <property type="entry name" value="NA-bd_OB-fold"/>
</dbReference>
<evidence type="ECO:0000313" key="5">
    <source>
        <dbReference type="EMBL" id="SEM65312.1"/>
    </source>
</evidence>
<feature type="domain" description="ABC transporter" evidence="4">
    <location>
        <begin position="4"/>
        <end position="234"/>
    </location>
</feature>
<dbReference type="PANTHER" id="PTHR43875">
    <property type="entry name" value="MALTODEXTRIN IMPORT ATP-BINDING PROTEIN MSMX"/>
    <property type="match status" value="1"/>
</dbReference>
<dbReference type="PANTHER" id="PTHR43875:SF3">
    <property type="entry name" value="MALTOSE_MALTODEXTRIN IMPORT ATP-BINDING PROTEIN MALK"/>
    <property type="match status" value="1"/>
</dbReference>
<dbReference type="PROSITE" id="PS00211">
    <property type="entry name" value="ABC_TRANSPORTER_1"/>
    <property type="match status" value="1"/>
</dbReference>
<keyword evidence="1" id="KW-0813">Transport</keyword>
<dbReference type="PROSITE" id="PS50893">
    <property type="entry name" value="ABC_TRANSPORTER_2"/>
    <property type="match status" value="1"/>
</dbReference>
<dbReference type="GO" id="GO:0015423">
    <property type="term" value="F:ABC-type maltose transporter activity"/>
    <property type="evidence" value="ECO:0007669"/>
    <property type="project" value="TreeGrafter"/>
</dbReference>
<dbReference type="GO" id="GO:0055052">
    <property type="term" value="C:ATP-binding cassette (ABC) transporter complex, substrate-binding subunit-containing"/>
    <property type="evidence" value="ECO:0007669"/>
    <property type="project" value="TreeGrafter"/>
</dbReference>
<dbReference type="Gene3D" id="2.40.50.140">
    <property type="entry name" value="Nucleic acid-binding proteins"/>
    <property type="match status" value="1"/>
</dbReference>
<proteinExistence type="predicted"/>
<organism evidence="5 6">
    <name type="scientific">Stigmatella aurantiaca</name>
    <dbReference type="NCBI Taxonomy" id="41"/>
    <lineage>
        <taxon>Bacteria</taxon>
        <taxon>Pseudomonadati</taxon>
        <taxon>Myxococcota</taxon>
        <taxon>Myxococcia</taxon>
        <taxon>Myxococcales</taxon>
        <taxon>Cystobacterineae</taxon>
        <taxon>Archangiaceae</taxon>
        <taxon>Stigmatella</taxon>
    </lineage>
</organism>
<evidence type="ECO:0000256" key="1">
    <source>
        <dbReference type="ARBA" id="ARBA00022448"/>
    </source>
</evidence>
<dbReference type="GO" id="GO:0016887">
    <property type="term" value="F:ATP hydrolysis activity"/>
    <property type="evidence" value="ECO:0007669"/>
    <property type="project" value="InterPro"/>
</dbReference>
<dbReference type="OrthoDB" id="9809450at2"/>
<dbReference type="Pfam" id="PF00005">
    <property type="entry name" value="ABC_tran"/>
    <property type="match status" value="1"/>
</dbReference>
<dbReference type="SUPFAM" id="SSF52540">
    <property type="entry name" value="P-loop containing nucleoside triphosphate hydrolases"/>
    <property type="match status" value="1"/>
</dbReference>
<dbReference type="AlphaFoldDB" id="A0A1H8A320"/>
<dbReference type="InterPro" id="IPR017871">
    <property type="entry name" value="ABC_transporter-like_CS"/>
</dbReference>
<dbReference type="NCBIfam" id="NF008653">
    <property type="entry name" value="PRK11650.1"/>
    <property type="match status" value="1"/>
</dbReference>
<keyword evidence="5" id="KW-0762">Sugar transport</keyword>
<dbReference type="InterPro" id="IPR027417">
    <property type="entry name" value="P-loop_NTPase"/>
</dbReference>
<dbReference type="Pfam" id="PF08402">
    <property type="entry name" value="TOBE_2"/>
    <property type="match status" value="1"/>
</dbReference>
<dbReference type="CDD" id="cd03301">
    <property type="entry name" value="ABC_MalK_N"/>
    <property type="match status" value="1"/>
</dbReference>
<dbReference type="Gene3D" id="2.40.50.100">
    <property type="match status" value="1"/>
</dbReference>
<dbReference type="InterPro" id="IPR008995">
    <property type="entry name" value="Mo/tungstate-bd_C_term_dom"/>
</dbReference>
<evidence type="ECO:0000256" key="3">
    <source>
        <dbReference type="ARBA" id="ARBA00022840"/>
    </source>
</evidence>
<dbReference type="InterPro" id="IPR003439">
    <property type="entry name" value="ABC_transporter-like_ATP-bd"/>
</dbReference>
<keyword evidence="6" id="KW-1185">Reference proteome</keyword>
<dbReference type="FunFam" id="3.40.50.300:FF:000042">
    <property type="entry name" value="Maltose/maltodextrin ABC transporter, ATP-binding protein"/>
    <property type="match status" value="1"/>
</dbReference>
<dbReference type="SMART" id="SM00382">
    <property type="entry name" value="AAA"/>
    <property type="match status" value="1"/>
</dbReference>
<evidence type="ECO:0000256" key="2">
    <source>
        <dbReference type="ARBA" id="ARBA00022741"/>
    </source>
</evidence>
<dbReference type="Proteomes" id="UP000182719">
    <property type="component" value="Unassembled WGS sequence"/>
</dbReference>
<name>A0A1H8A320_STIAU</name>
<dbReference type="InterPro" id="IPR047641">
    <property type="entry name" value="ABC_transpr_MalK/UgpC-like"/>
</dbReference>
<reference evidence="6" key="1">
    <citation type="submission" date="2016-10" db="EMBL/GenBank/DDBJ databases">
        <authorList>
            <person name="Varghese N."/>
            <person name="Submissions S."/>
        </authorList>
    </citation>
    <scope>NUCLEOTIDE SEQUENCE [LARGE SCALE GENOMIC DNA]</scope>
    <source>
        <strain evidence="6">DSM 17044</strain>
    </source>
</reference>
<gene>
    <name evidence="5" type="ORF">SAMN05444354_12095</name>
</gene>
<evidence type="ECO:0000313" key="6">
    <source>
        <dbReference type="Proteomes" id="UP000182719"/>
    </source>
</evidence>
<dbReference type="GO" id="GO:1990060">
    <property type="term" value="C:maltose transport complex"/>
    <property type="evidence" value="ECO:0007669"/>
    <property type="project" value="TreeGrafter"/>
</dbReference>
<keyword evidence="3 5" id="KW-0067">ATP-binding</keyword>
<protein>
    <submittedName>
        <fullName evidence="5">Multiple sugar transport system ATP-binding protein</fullName>
    </submittedName>
</protein>
<dbReference type="Gene3D" id="3.40.50.300">
    <property type="entry name" value="P-loop containing nucleotide triphosphate hydrolases"/>
    <property type="match status" value="1"/>
</dbReference>
<dbReference type="RefSeq" id="WP_075009876.1">
    <property type="nucleotide sequence ID" value="NZ_FOAP01000020.1"/>
</dbReference>
<dbReference type="InterPro" id="IPR013611">
    <property type="entry name" value="Transp-assoc_OB_typ2"/>
</dbReference>
<sequence>MADVLLRDLRKRYGSSEVVHGVSLELKHREFIVFVGPSGCGKSTLLRMIAGLEEISGGELFIGGRQVNATPPGERGVAMVFQNYALYPHMTAAGNMAFGLRNIGTPRAEIAARVATAAKTLQIEHLLHRRPADMSGGQRQRVAIGRAIVRRPDVFLFDEPLSNLDAALRVQMRVELVQLHQRLEATSIYVTHDQVEAMTMADRIVVLRDGRVEQVGTPMEIYRHPANTFVAGFMGTPKMNLIEAQVMSVSPGQVAVTLPGGRAEAAANGTGMAPGAPVTFGVRPEHLRLTTGEGILRGQVRAIERLGRETLLHVAGAEGPTLIATDTGDSAVRIGDTVTLAIEPGSGRLFGGDGMALPPSAATAA</sequence>
<keyword evidence="2" id="KW-0547">Nucleotide-binding</keyword>
<evidence type="ECO:0000259" key="4">
    <source>
        <dbReference type="PROSITE" id="PS50893"/>
    </source>
</evidence>
<dbReference type="InterPro" id="IPR015855">
    <property type="entry name" value="ABC_transpr_MalK-like"/>
</dbReference>
<dbReference type="EMBL" id="FOAP01000020">
    <property type="protein sequence ID" value="SEM65312.1"/>
    <property type="molecule type" value="Genomic_DNA"/>
</dbReference>
<dbReference type="InterPro" id="IPR003593">
    <property type="entry name" value="AAA+_ATPase"/>
</dbReference>
<accession>A0A1H8A320</accession>
<dbReference type="SUPFAM" id="SSF50331">
    <property type="entry name" value="MOP-like"/>
    <property type="match status" value="1"/>
</dbReference>
<dbReference type="GO" id="GO:0005524">
    <property type="term" value="F:ATP binding"/>
    <property type="evidence" value="ECO:0007669"/>
    <property type="project" value="UniProtKB-KW"/>
</dbReference>